<dbReference type="Pfam" id="PF10223">
    <property type="entry name" value="Menorin_N"/>
    <property type="match status" value="1"/>
</dbReference>
<evidence type="ECO:0000256" key="2">
    <source>
        <dbReference type="SAM" id="Phobius"/>
    </source>
</evidence>
<reference evidence="4" key="1">
    <citation type="submission" date="2020-11" db="EMBL/GenBank/DDBJ databases">
        <authorList>
            <person name="Tran Van P."/>
        </authorList>
    </citation>
    <scope>NUCLEOTIDE SEQUENCE</scope>
</reference>
<dbReference type="InterPro" id="IPR019356">
    <property type="entry name" value="Menorin_dom"/>
</dbReference>
<keyword evidence="2" id="KW-0472">Membrane</keyword>
<keyword evidence="2" id="KW-1133">Transmembrane helix</keyword>
<evidence type="ECO:0000256" key="1">
    <source>
        <dbReference type="ARBA" id="ARBA00044953"/>
    </source>
</evidence>
<comment type="similarity">
    <text evidence="1">Belongs to the menorin family.</text>
</comment>
<gene>
    <name evidence="4" type="ORF">TMSB3V08_LOCUS4682</name>
</gene>
<dbReference type="EMBL" id="OB793563">
    <property type="protein sequence ID" value="CAD7427853.1"/>
    <property type="molecule type" value="Genomic_DNA"/>
</dbReference>
<sequence>MNNLRALQVYGDPRSRFAITYQRQNTALTTEKRWGPGLLPPILPKSVGNLSRPPCLVASPKRDKEHTFHHRISGSTAIGPDLDSLNRVVKSPLELDLAQFGRKFSSAETQARSKPKVVVMFGDFQPRSAMTLEQEMAAFAPVMVTACSSSNVICIVQLQNEAMNPNALTLAVVAKFLNTADGAHPVRAYRLSSILGHAQLWWWGVNHGPQASPILTVPRCDGGVMIWPRQFNWGQNEGALEENVMMMEGSVTLEQRRHDHKNPIPTMYLSTRKGKKISKALGMTLQQLLEMVVDAKSVGVKLNFNQITVFKESIKVLQAMRKERLLTIICIYIIYKLYNFSVIFNDST</sequence>
<evidence type="ECO:0000313" key="4">
    <source>
        <dbReference type="EMBL" id="CAD7427853.1"/>
    </source>
</evidence>
<name>A0A7R9HM07_9NEOP</name>
<proteinExistence type="inferred from homology"/>
<protein>
    <recommendedName>
        <fullName evidence="3">Menorin-like domain-containing protein</fullName>
    </recommendedName>
</protein>
<feature type="domain" description="Menorin-like" evidence="3">
    <location>
        <begin position="237"/>
        <end position="325"/>
    </location>
</feature>
<evidence type="ECO:0000259" key="3">
    <source>
        <dbReference type="Pfam" id="PF10223"/>
    </source>
</evidence>
<accession>A0A7R9HM07</accession>
<keyword evidence="2" id="KW-0812">Transmembrane</keyword>
<feature type="transmembrane region" description="Helical" evidence="2">
    <location>
        <begin position="325"/>
        <end position="344"/>
    </location>
</feature>
<organism evidence="4">
    <name type="scientific">Timema monikensis</name>
    <dbReference type="NCBI Taxonomy" id="170555"/>
    <lineage>
        <taxon>Eukaryota</taxon>
        <taxon>Metazoa</taxon>
        <taxon>Ecdysozoa</taxon>
        <taxon>Arthropoda</taxon>
        <taxon>Hexapoda</taxon>
        <taxon>Insecta</taxon>
        <taxon>Pterygota</taxon>
        <taxon>Neoptera</taxon>
        <taxon>Polyneoptera</taxon>
        <taxon>Phasmatodea</taxon>
        <taxon>Timematodea</taxon>
        <taxon>Timematoidea</taxon>
        <taxon>Timematidae</taxon>
        <taxon>Timema</taxon>
    </lineage>
</organism>
<dbReference type="AlphaFoldDB" id="A0A7R9HM07"/>